<evidence type="ECO:0000313" key="2">
    <source>
        <dbReference type="Proteomes" id="UP000218887"/>
    </source>
</evidence>
<keyword evidence="2" id="KW-1185">Reference proteome</keyword>
<dbReference type="AlphaFoldDB" id="A0A2A2I9L5"/>
<dbReference type="EMBL" id="NPOA01000018">
    <property type="protein sequence ID" value="PAV27835.1"/>
    <property type="molecule type" value="Genomic_DNA"/>
</dbReference>
<dbReference type="Proteomes" id="UP000218887">
    <property type="component" value="Unassembled WGS sequence"/>
</dbReference>
<gene>
    <name evidence="1" type="ORF">CIL05_20005</name>
</gene>
<reference evidence="1 2" key="1">
    <citation type="submission" date="2017-08" db="EMBL/GenBank/DDBJ databases">
        <title>Virgibacillus indicus sp. nov. and Virgibacillus profoundi sp. nov, two moderately halophilic bacteria isolated from marine sediment by using the Microfluidic Streak Plate.</title>
        <authorList>
            <person name="Xu B."/>
            <person name="Hu B."/>
            <person name="Wang J."/>
            <person name="Zhu Y."/>
            <person name="Huang L."/>
            <person name="Du W."/>
            <person name="Huang Y."/>
        </authorList>
    </citation>
    <scope>NUCLEOTIDE SEQUENCE [LARGE SCALE GENOMIC DNA]</scope>
    <source>
        <strain evidence="1 2">IO3-P3-H5</strain>
    </source>
</reference>
<protein>
    <submittedName>
        <fullName evidence="1">Uncharacterized protein</fullName>
    </submittedName>
</protein>
<sequence length="77" mass="8667">MWVRSQNKKELINCTSFSVTKNIGGRKKSAVTGSISNGIWGRREILLGLYDTRDSALNELTMLQEALVNNTKVYEMS</sequence>
<evidence type="ECO:0000313" key="1">
    <source>
        <dbReference type="EMBL" id="PAV27835.1"/>
    </source>
</evidence>
<proteinExistence type="predicted"/>
<name>A0A2A2I9L5_9BACI</name>
<organism evidence="1 2">
    <name type="scientific">Virgibacillus profundi</name>
    <dbReference type="NCBI Taxonomy" id="2024555"/>
    <lineage>
        <taxon>Bacteria</taxon>
        <taxon>Bacillati</taxon>
        <taxon>Bacillota</taxon>
        <taxon>Bacilli</taxon>
        <taxon>Bacillales</taxon>
        <taxon>Bacillaceae</taxon>
        <taxon>Virgibacillus</taxon>
    </lineage>
</organism>
<dbReference type="OrthoDB" id="1956952at2"/>
<comment type="caution">
    <text evidence="1">The sequence shown here is derived from an EMBL/GenBank/DDBJ whole genome shotgun (WGS) entry which is preliminary data.</text>
</comment>
<accession>A0A2A2I9L5</accession>